<feature type="non-terminal residue" evidence="2">
    <location>
        <position position="628"/>
    </location>
</feature>
<feature type="compositionally biased region" description="Low complexity" evidence="1">
    <location>
        <begin position="164"/>
        <end position="181"/>
    </location>
</feature>
<feature type="region of interest" description="Disordered" evidence="1">
    <location>
        <begin position="571"/>
        <end position="628"/>
    </location>
</feature>
<evidence type="ECO:0000313" key="2">
    <source>
        <dbReference type="EMBL" id="CAK0834232.1"/>
    </source>
</evidence>
<feature type="non-terminal residue" evidence="2">
    <location>
        <position position="1"/>
    </location>
</feature>
<accession>A0ABN9SQL9</accession>
<sequence>EARNRAVKALRSLGKKNSDFAGAETDEQQIQSYMRAAASLPHGDRVTPNLLRTGRSTASTSTEVNIEYWTQYKTRLPVVPEAAKPHLVDPETIPNLPSNVGPASGIWFFDKQINNDPSVRMLDLGLGLFTTKAKAGNKVEFDAGAGASALPGPAPRPEEEAERPAPVAGADGAGLADAPPARRGRSLGRQKSETEMTDEEVARGMFDAANKAPSLWDPDPFVTTSLQAVTARFTQHVAEVAKRTSTDTVCPEPAPEYMFKYYSGVTKLLLNADDSFGVVHHFSKAFEDAAAAWPAVAPKMPLQMCKMASMKLEETVSLTGTEITSLQKDLPWAAWEVLRKSKFFAAFTAARNAALTKKIRSSVGLVNRAQIVASLLSQAGEGADEKDELTLISTLLGPISQNDILSLLFSEGDDNQRARAFDQVRAWFPSWTKTAACGPLSLEPLDLAAISGKDVLEAASFLVAECEDLSFIPNAPLRSLGSFYKKCSAGGGAGLPGASAAHGRMWVNGVSLDLVSLRRGLQACDAAPPPLRAPRAPLCEGIVRAGGGGLSEATAKAEKGDARVHLRTLQAWAASPTATPGPTAAPGAEEKAAAEPAQRRRSRCPRGLRPELSRRRRSWRAPPSRSTS</sequence>
<evidence type="ECO:0000313" key="3">
    <source>
        <dbReference type="Proteomes" id="UP001189429"/>
    </source>
</evidence>
<feature type="compositionally biased region" description="Low complexity" evidence="1">
    <location>
        <begin position="571"/>
        <end position="587"/>
    </location>
</feature>
<name>A0ABN9SQL9_9DINO</name>
<feature type="region of interest" description="Disordered" evidence="1">
    <location>
        <begin position="144"/>
        <end position="198"/>
    </location>
</feature>
<protein>
    <submittedName>
        <fullName evidence="2">Uncharacterized protein</fullName>
    </submittedName>
</protein>
<comment type="caution">
    <text evidence="2">The sequence shown here is derived from an EMBL/GenBank/DDBJ whole genome shotgun (WGS) entry which is preliminary data.</text>
</comment>
<gene>
    <name evidence="2" type="ORF">PCOR1329_LOCUS31707</name>
</gene>
<proteinExistence type="predicted"/>
<dbReference type="EMBL" id="CAUYUJ010012570">
    <property type="protein sequence ID" value="CAK0834232.1"/>
    <property type="molecule type" value="Genomic_DNA"/>
</dbReference>
<dbReference type="Proteomes" id="UP001189429">
    <property type="component" value="Unassembled WGS sequence"/>
</dbReference>
<keyword evidence="3" id="KW-1185">Reference proteome</keyword>
<organism evidence="2 3">
    <name type="scientific">Prorocentrum cordatum</name>
    <dbReference type="NCBI Taxonomy" id="2364126"/>
    <lineage>
        <taxon>Eukaryota</taxon>
        <taxon>Sar</taxon>
        <taxon>Alveolata</taxon>
        <taxon>Dinophyceae</taxon>
        <taxon>Prorocentrales</taxon>
        <taxon>Prorocentraceae</taxon>
        <taxon>Prorocentrum</taxon>
    </lineage>
</organism>
<evidence type="ECO:0000256" key="1">
    <source>
        <dbReference type="SAM" id="MobiDB-lite"/>
    </source>
</evidence>
<reference evidence="2" key="1">
    <citation type="submission" date="2023-10" db="EMBL/GenBank/DDBJ databases">
        <authorList>
            <person name="Chen Y."/>
            <person name="Shah S."/>
            <person name="Dougan E. K."/>
            <person name="Thang M."/>
            <person name="Chan C."/>
        </authorList>
    </citation>
    <scope>NUCLEOTIDE SEQUENCE [LARGE SCALE GENOMIC DNA]</scope>
</reference>